<dbReference type="CDD" id="cd06170">
    <property type="entry name" value="LuxR_C_like"/>
    <property type="match status" value="1"/>
</dbReference>
<sequence length="216" mass="23039">MSDVIRTVLVDDHPVYRDGLSVLLSSIDGVEVIGTASDGAESLEVVARLKPDVVVMDIQMPVMDGVEATRRIVAQHPQIGIVVLTMSEDDETVFDAMRAGARGYLLKGARQDDISRAIRAVAGGDAIFGPSIAARIGEFFVGTISKDSALPFPQLTPREREILEMVAVGRSNQQIASSLYLSPKTVRNNLSNIFGKLHVAGRTEAVIAARDAGLGA</sequence>
<dbReference type="InterPro" id="IPR058245">
    <property type="entry name" value="NreC/VraR/RcsB-like_REC"/>
</dbReference>
<evidence type="ECO:0000259" key="4">
    <source>
        <dbReference type="PROSITE" id="PS50043"/>
    </source>
</evidence>
<dbReference type="SUPFAM" id="SSF52172">
    <property type="entry name" value="CheY-like"/>
    <property type="match status" value="1"/>
</dbReference>
<dbReference type="CDD" id="cd17535">
    <property type="entry name" value="REC_NarL-like"/>
    <property type="match status" value="1"/>
</dbReference>
<dbReference type="SUPFAM" id="SSF46894">
    <property type="entry name" value="C-terminal effector domain of the bipartite response regulators"/>
    <property type="match status" value="1"/>
</dbReference>
<evidence type="ECO:0000256" key="3">
    <source>
        <dbReference type="PROSITE-ProRule" id="PRU00169"/>
    </source>
</evidence>
<dbReference type="PRINTS" id="PR00038">
    <property type="entry name" value="HTHLUXR"/>
</dbReference>
<evidence type="ECO:0000313" key="6">
    <source>
        <dbReference type="EMBL" id="MFC0680555.1"/>
    </source>
</evidence>
<evidence type="ECO:0000313" key="7">
    <source>
        <dbReference type="Proteomes" id="UP001589896"/>
    </source>
</evidence>
<dbReference type="PROSITE" id="PS00622">
    <property type="entry name" value="HTH_LUXR_1"/>
    <property type="match status" value="1"/>
</dbReference>
<dbReference type="Gene3D" id="3.40.50.2300">
    <property type="match status" value="1"/>
</dbReference>
<dbReference type="InterPro" id="IPR039420">
    <property type="entry name" value="WalR-like"/>
</dbReference>
<dbReference type="InterPro" id="IPR016032">
    <property type="entry name" value="Sig_transdc_resp-reg_C-effctor"/>
</dbReference>
<dbReference type="SMART" id="SM00421">
    <property type="entry name" value="HTH_LUXR"/>
    <property type="match status" value="1"/>
</dbReference>
<dbReference type="PANTHER" id="PTHR43214">
    <property type="entry name" value="TWO-COMPONENT RESPONSE REGULATOR"/>
    <property type="match status" value="1"/>
</dbReference>
<dbReference type="PROSITE" id="PS50043">
    <property type="entry name" value="HTH_LUXR_2"/>
    <property type="match status" value="1"/>
</dbReference>
<dbReference type="RefSeq" id="WP_386672396.1">
    <property type="nucleotide sequence ID" value="NZ_JBHLTG010000005.1"/>
</dbReference>
<accession>A0ABV6RU93</accession>
<organism evidence="6 7">
    <name type="scientific">Lysobacter korlensis</name>
    <dbReference type="NCBI Taxonomy" id="553636"/>
    <lineage>
        <taxon>Bacteria</taxon>
        <taxon>Pseudomonadati</taxon>
        <taxon>Pseudomonadota</taxon>
        <taxon>Gammaproteobacteria</taxon>
        <taxon>Lysobacterales</taxon>
        <taxon>Lysobacteraceae</taxon>
        <taxon>Lysobacter</taxon>
    </lineage>
</organism>
<dbReference type="Pfam" id="PF00196">
    <property type="entry name" value="GerE"/>
    <property type="match status" value="1"/>
</dbReference>
<proteinExistence type="predicted"/>
<reference evidence="6 7" key="1">
    <citation type="submission" date="2024-09" db="EMBL/GenBank/DDBJ databases">
        <authorList>
            <person name="Sun Q."/>
            <person name="Mori K."/>
        </authorList>
    </citation>
    <scope>NUCLEOTIDE SEQUENCE [LARGE SCALE GENOMIC DNA]</scope>
    <source>
        <strain evidence="6 7">KCTC 23076</strain>
    </source>
</reference>
<dbReference type="Pfam" id="PF00072">
    <property type="entry name" value="Response_reg"/>
    <property type="match status" value="1"/>
</dbReference>
<keyword evidence="2" id="KW-0238">DNA-binding</keyword>
<evidence type="ECO:0000256" key="2">
    <source>
        <dbReference type="ARBA" id="ARBA00023125"/>
    </source>
</evidence>
<dbReference type="Proteomes" id="UP001589896">
    <property type="component" value="Unassembled WGS sequence"/>
</dbReference>
<dbReference type="EMBL" id="JBHLTG010000005">
    <property type="protein sequence ID" value="MFC0680555.1"/>
    <property type="molecule type" value="Genomic_DNA"/>
</dbReference>
<dbReference type="PROSITE" id="PS50110">
    <property type="entry name" value="RESPONSE_REGULATORY"/>
    <property type="match status" value="1"/>
</dbReference>
<dbReference type="SMART" id="SM00448">
    <property type="entry name" value="REC"/>
    <property type="match status" value="1"/>
</dbReference>
<evidence type="ECO:0000256" key="1">
    <source>
        <dbReference type="ARBA" id="ARBA00022553"/>
    </source>
</evidence>
<dbReference type="InterPro" id="IPR011006">
    <property type="entry name" value="CheY-like_superfamily"/>
</dbReference>
<dbReference type="InterPro" id="IPR000792">
    <property type="entry name" value="Tscrpt_reg_LuxR_C"/>
</dbReference>
<keyword evidence="1 3" id="KW-0597">Phosphoprotein</keyword>
<protein>
    <submittedName>
        <fullName evidence="6">Response regulator</fullName>
    </submittedName>
</protein>
<comment type="caution">
    <text evidence="6">The sequence shown here is derived from an EMBL/GenBank/DDBJ whole genome shotgun (WGS) entry which is preliminary data.</text>
</comment>
<feature type="domain" description="Response regulatory" evidence="5">
    <location>
        <begin position="6"/>
        <end position="122"/>
    </location>
</feature>
<keyword evidence="7" id="KW-1185">Reference proteome</keyword>
<evidence type="ECO:0000259" key="5">
    <source>
        <dbReference type="PROSITE" id="PS50110"/>
    </source>
</evidence>
<feature type="modified residue" description="4-aspartylphosphate" evidence="3">
    <location>
        <position position="57"/>
    </location>
</feature>
<feature type="domain" description="HTH luxR-type" evidence="4">
    <location>
        <begin position="148"/>
        <end position="213"/>
    </location>
</feature>
<name>A0ABV6RU93_9GAMM</name>
<dbReference type="InterPro" id="IPR001789">
    <property type="entry name" value="Sig_transdc_resp-reg_receiver"/>
</dbReference>
<gene>
    <name evidence="6" type="ORF">ACFFGH_22215</name>
</gene>